<feature type="region of interest" description="Disordered" evidence="5">
    <location>
        <begin position="248"/>
        <end position="732"/>
    </location>
</feature>
<evidence type="ECO:0000256" key="7">
    <source>
        <dbReference type="SAM" id="SignalP"/>
    </source>
</evidence>
<feature type="compositionally biased region" description="Basic and acidic residues" evidence="5">
    <location>
        <begin position="342"/>
        <end position="358"/>
    </location>
</feature>
<keyword evidence="6" id="KW-1133">Transmembrane helix</keyword>
<evidence type="ECO:0000259" key="8">
    <source>
        <dbReference type="PROSITE" id="PS50835"/>
    </source>
</evidence>
<keyword evidence="4" id="KW-0325">Glycoprotein</keyword>
<name>A0ABU7ESF9_9TELE</name>
<feature type="compositionally biased region" description="Polar residues" evidence="5">
    <location>
        <begin position="295"/>
        <end position="304"/>
    </location>
</feature>
<dbReference type="SUPFAM" id="SSF48726">
    <property type="entry name" value="Immunoglobulin"/>
    <property type="match status" value="2"/>
</dbReference>
<dbReference type="InterPro" id="IPR015631">
    <property type="entry name" value="CD2/SLAM_rcpt"/>
</dbReference>
<dbReference type="InterPro" id="IPR007110">
    <property type="entry name" value="Ig-like_dom"/>
</dbReference>
<evidence type="ECO:0000256" key="4">
    <source>
        <dbReference type="ARBA" id="ARBA00023180"/>
    </source>
</evidence>
<evidence type="ECO:0000256" key="5">
    <source>
        <dbReference type="SAM" id="MobiDB-lite"/>
    </source>
</evidence>
<evidence type="ECO:0000256" key="1">
    <source>
        <dbReference type="ARBA" id="ARBA00004370"/>
    </source>
</evidence>
<reference evidence="9 10" key="1">
    <citation type="submission" date="2021-06" db="EMBL/GenBank/DDBJ databases">
        <authorList>
            <person name="Palmer J.M."/>
        </authorList>
    </citation>
    <scope>NUCLEOTIDE SEQUENCE [LARGE SCALE GENOMIC DNA]</scope>
    <source>
        <strain evidence="9 10">CL_MEX2019</strain>
        <tissue evidence="9">Muscle</tissue>
    </source>
</reference>
<keyword evidence="10" id="KW-1185">Reference proteome</keyword>
<proteinExistence type="predicted"/>
<feature type="chain" id="PRO_5045097833" description="Ig-like domain-containing protein" evidence="7">
    <location>
        <begin position="22"/>
        <end position="732"/>
    </location>
</feature>
<keyword evidence="6" id="KW-0812">Transmembrane</keyword>
<dbReference type="PANTHER" id="PTHR12080:SF55">
    <property type="entry name" value="LYMPHOCYTE FUNCTION-ASSOCIATED ANTIGEN 3"/>
    <property type="match status" value="1"/>
</dbReference>
<feature type="compositionally biased region" description="Basic and acidic residues" evidence="5">
    <location>
        <begin position="657"/>
        <end position="678"/>
    </location>
</feature>
<dbReference type="PROSITE" id="PS50835">
    <property type="entry name" value="IG_LIKE"/>
    <property type="match status" value="1"/>
</dbReference>
<evidence type="ECO:0000256" key="6">
    <source>
        <dbReference type="SAM" id="Phobius"/>
    </source>
</evidence>
<sequence length="732" mass="80985">MALRCFLVCFTVNYYLVAGQATEYFLLGKMASFTANIKEAPDDILWKHKGNKVVEFTGSEQLSFGSFEHRVTLDWHSADLTISDLVYEDSGLYELETFANSKLNRKRFQLEVIDTVAKPTISCNMQTASTSNQSGVQATLTCSSPSKYHQSLLTFQWRSDANMHVGPEIMISLGGELDNHMYSCTVRNPLTEESAAFTAKDCYLDTSPAILIAAIVIPIVVLLLLLSCVIFFIFYKKVYLKGEKKSDMESQSASGIKNEASSDCDESRSLLDRVSTLPSKQPLGHLDQRNDDSLSDPTFQGQNKTARKMHHRNSEKSINQDSKISSPSPAPEEPSFTISDPCAKENGKPYEAEPRDAVEENVLEDDPSDSERMNETLPAEAAEYDDKVQMDADELGNDMEVKRSDPADSENGKDVLSGISDQHSPDKNKDEDNRASSLPEVPQKSDIVRNFSALQKEKEKNMQPKVVKRQTGPADSGDPNDKLAVGSDNQSLENKAEDSEISSPPPVSPRLDHPPTEDKKQAEKQAEMMDNKEGDPVETNDASPDVPNDHSPDKNKDEDNRASSLPEVPQKSDIVRNFSALQKEKERNMQPKVVKRQTGPADSGDPNDKLAVGSDNQNSEKKKEEIESTKQTSENDVQPPPVAKENSPLSQNSPKISPEDEHKQDISSEELAGKPTEKDTEESASLSPEEPENKEQGSPAATPEETDSESTENEQKPHATENELDVKTPQKM</sequence>
<evidence type="ECO:0000256" key="2">
    <source>
        <dbReference type="ARBA" id="ARBA00022729"/>
    </source>
</evidence>
<dbReference type="Proteomes" id="UP001352852">
    <property type="component" value="Unassembled WGS sequence"/>
</dbReference>
<feature type="compositionally biased region" description="Basic and acidic residues" evidence="5">
    <location>
        <begin position="713"/>
        <end position="732"/>
    </location>
</feature>
<dbReference type="EMBL" id="JAHUTJ010065762">
    <property type="protein sequence ID" value="MED6289559.1"/>
    <property type="molecule type" value="Genomic_DNA"/>
</dbReference>
<evidence type="ECO:0000256" key="3">
    <source>
        <dbReference type="ARBA" id="ARBA00023136"/>
    </source>
</evidence>
<feature type="compositionally biased region" description="Basic and acidic residues" evidence="5">
    <location>
        <begin position="618"/>
        <end position="628"/>
    </location>
</feature>
<feature type="compositionally biased region" description="Basic and acidic residues" evidence="5">
    <location>
        <begin position="547"/>
        <end position="561"/>
    </location>
</feature>
<feature type="domain" description="Ig-like" evidence="8">
    <location>
        <begin position="119"/>
        <end position="198"/>
    </location>
</feature>
<accession>A0ABU7ESF9</accession>
<protein>
    <recommendedName>
        <fullName evidence="8">Ig-like domain-containing protein</fullName>
    </recommendedName>
</protein>
<feature type="compositionally biased region" description="Basic and acidic residues" evidence="5">
    <location>
        <begin position="510"/>
        <end position="535"/>
    </location>
</feature>
<feature type="signal peptide" evidence="7">
    <location>
        <begin position="1"/>
        <end position="21"/>
    </location>
</feature>
<feature type="compositionally biased region" description="Polar residues" evidence="5">
    <location>
        <begin position="249"/>
        <end position="261"/>
    </location>
</feature>
<gene>
    <name evidence="9" type="ORF">CHARACLAT_004079</name>
</gene>
<organism evidence="9 10">
    <name type="scientific">Characodon lateralis</name>
    <dbReference type="NCBI Taxonomy" id="208331"/>
    <lineage>
        <taxon>Eukaryota</taxon>
        <taxon>Metazoa</taxon>
        <taxon>Chordata</taxon>
        <taxon>Craniata</taxon>
        <taxon>Vertebrata</taxon>
        <taxon>Euteleostomi</taxon>
        <taxon>Actinopterygii</taxon>
        <taxon>Neopterygii</taxon>
        <taxon>Teleostei</taxon>
        <taxon>Neoteleostei</taxon>
        <taxon>Acanthomorphata</taxon>
        <taxon>Ovalentaria</taxon>
        <taxon>Atherinomorphae</taxon>
        <taxon>Cyprinodontiformes</taxon>
        <taxon>Goodeidae</taxon>
        <taxon>Characodon</taxon>
    </lineage>
</organism>
<keyword evidence="3 6" id="KW-0472">Membrane</keyword>
<comment type="subcellular location">
    <subcellularLocation>
        <location evidence="1">Membrane</location>
    </subcellularLocation>
</comment>
<dbReference type="Gene3D" id="2.60.40.10">
    <property type="entry name" value="Immunoglobulins"/>
    <property type="match status" value="2"/>
</dbReference>
<feature type="compositionally biased region" description="Basic and acidic residues" evidence="5">
    <location>
        <begin position="423"/>
        <end position="434"/>
    </location>
</feature>
<feature type="compositionally biased region" description="Basic and acidic residues" evidence="5">
    <location>
        <begin position="399"/>
        <end position="413"/>
    </location>
</feature>
<comment type="caution">
    <text evidence="9">The sequence shown here is derived from an EMBL/GenBank/DDBJ whole genome shotgun (WGS) entry which is preliminary data.</text>
</comment>
<feature type="transmembrane region" description="Helical" evidence="6">
    <location>
        <begin position="210"/>
        <end position="235"/>
    </location>
</feature>
<keyword evidence="2 7" id="KW-0732">Signal</keyword>
<dbReference type="PANTHER" id="PTHR12080">
    <property type="entry name" value="SIGNALING LYMPHOCYTIC ACTIVATION MOLECULE"/>
    <property type="match status" value="1"/>
</dbReference>
<feature type="compositionally biased region" description="Acidic residues" evidence="5">
    <location>
        <begin position="359"/>
        <end position="368"/>
    </location>
</feature>
<dbReference type="InterPro" id="IPR036179">
    <property type="entry name" value="Ig-like_dom_sf"/>
</dbReference>
<evidence type="ECO:0000313" key="10">
    <source>
        <dbReference type="Proteomes" id="UP001352852"/>
    </source>
</evidence>
<dbReference type="InterPro" id="IPR013783">
    <property type="entry name" value="Ig-like_fold"/>
</dbReference>
<evidence type="ECO:0000313" key="9">
    <source>
        <dbReference type="EMBL" id="MED6289559.1"/>
    </source>
</evidence>